<name>A0A6J5U211_PRUAR</name>
<keyword evidence="2" id="KW-0472">Membrane</keyword>
<organism evidence="3 4">
    <name type="scientific">Prunus armeniaca</name>
    <name type="common">Apricot</name>
    <name type="synonym">Armeniaca vulgaris</name>
    <dbReference type="NCBI Taxonomy" id="36596"/>
    <lineage>
        <taxon>Eukaryota</taxon>
        <taxon>Viridiplantae</taxon>
        <taxon>Streptophyta</taxon>
        <taxon>Embryophyta</taxon>
        <taxon>Tracheophyta</taxon>
        <taxon>Spermatophyta</taxon>
        <taxon>Magnoliopsida</taxon>
        <taxon>eudicotyledons</taxon>
        <taxon>Gunneridae</taxon>
        <taxon>Pentapetalae</taxon>
        <taxon>rosids</taxon>
        <taxon>fabids</taxon>
        <taxon>Rosales</taxon>
        <taxon>Rosaceae</taxon>
        <taxon>Amygdaloideae</taxon>
        <taxon>Amygdaleae</taxon>
        <taxon>Prunus</taxon>
    </lineage>
</organism>
<keyword evidence="2" id="KW-1133">Transmembrane helix</keyword>
<evidence type="ECO:0000313" key="3">
    <source>
        <dbReference type="EMBL" id="CAB4270226.1"/>
    </source>
</evidence>
<gene>
    <name evidence="3" type="ORF">CURHAP_LOCUS16278</name>
</gene>
<evidence type="ECO:0000256" key="1">
    <source>
        <dbReference type="SAM" id="MobiDB-lite"/>
    </source>
</evidence>
<keyword evidence="2" id="KW-0812">Transmembrane</keyword>
<evidence type="ECO:0000313" key="4">
    <source>
        <dbReference type="Proteomes" id="UP000507222"/>
    </source>
</evidence>
<dbReference type="Proteomes" id="UP000507222">
    <property type="component" value="Unassembled WGS sequence"/>
</dbReference>
<proteinExistence type="predicted"/>
<dbReference type="AlphaFoldDB" id="A0A6J5U211"/>
<dbReference type="EMBL" id="CAEKDK010000002">
    <property type="protein sequence ID" value="CAB4270226.1"/>
    <property type="molecule type" value="Genomic_DNA"/>
</dbReference>
<accession>A0A6J5U211</accession>
<reference evidence="3 4" key="1">
    <citation type="submission" date="2020-05" db="EMBL/GenBank/DDBJ databases">
        <authorList>
            <person name="Campoy J."/>
            <person name="Schneeberger K."/>
            <person name="Spophaly S."/>
        </authorList>
    </citation>
    <scope>NUCLEOTIDE SEQUENCE [LARGE SCALE GENOMIC DNA]</scope>
    <source>
        <strain evidence="3">PruArmRojPasFocal</strain>
    </source>
</reference>
<feature type="transmembrane region" description="Helical" evidence="2">
    <location>
        <begin position="52"/>
        <end position="69"/>
    </location>
</feature>
<sequence length="95" mass="10761">MTGLKSWSSKKARDGSDGGGGDIGWLSCGKEKRARMGGWMRKRYGVNPLSQLQPLFIQGPIFIIFFLAIRNMAEEKVHWVHWVHCVSFSELGFEC</sequence>
<evidence type="ECO:0000256" key="2">
    <source>
        <dbReference type="SAM" id="Phobius"/>
    </source>
</evidence>
<protein>
    <submittedName>
        <fullName evidence="3">Uncharacterized protein</fullName>
    </submittedName>
</protein>
<feature type="region of interest" description="Disordered" evidence="1">
    <location>
        <begin position="1"/>
        <end position="25"/>
    </location>
</feature>